<organism evidence="4">
    <name type="scientific">Streptococcus mitis</name>
    <dbReference type="NCBI Taxonomy" id="28037"/>
    <lineage>
        <taxon>Bacteria</taxon>
        <taxon>Bacillati</taxon>
        <taxon>Bacillota</taxon>
        <taxon>Bacilli</taxon>
        <taxon>Lactobacillales</taxon>
        <taxon>Streptococcaceae</taxon>
        <taxon>Streptococcus</taxon>
        <taxon>Streptococcus mitis group</taxon>
    </lineage>
</organism>
<evidence type="ECO:0000259" key="3">
    <source>
        <dbReference type="Pfam" id="PF20164"/>
    </source>
</evidence>
<keyword evidence="5" id="KW-0106">Calcium</keyword>
<dbReference type="AlphaFoldDB" id="A0A6I8WFK9"/>
<feature type="binding site" evidence="5">
    <location>
        <position position="137"/>
    </location>
    <ligand>
        <name>Ca(2+)</name>
        <dbReference type="ChEBI" id="CHEBI:29108"/>
        <label>2</label>
    </ligand>
</feature>
<feature type="binding site" evidence="5">
    <location>
        <position position="33"/>
    </location>
    <ligand>
        <name>Ca(2+)</name>
        <dbReference type="ChEBI" id="CHEBI:29108"/>
        <label>1</label>
    </ligand>
</feature>
<name>A0A6I8WFK9_STRMT</name>
<feature type="binding site" evidence="5">
    <location>
        <position position="34"/>
    </location>
    <ligand>
        <name>Ca(2+)</name>
        <dbReference type="ChEBI" id="CHEBI:29108"/>
        <label>1</label>
    </ligand>
</feature>
<dbReference type="GO" id="GO:0046872">
    <property type="term" value="F:metal ion binding"/>
    <property type="evidence" value="ECO:0007669"/>
    <property type="project" value="UniProtKB-KW"/>
</dbReference>
<dbReference type="Gene3D" id="3.10.20.890">
    <property type="match status" value="1"/>
</dbReference>
<feature type="binding site" evidence="5">
    <location>
        <position position="106"/>
    </location>
    <ligand>
        <name>Ca(2+)</name>
        <dbReference type="ChEBI" id="CHEBI:29108"/>
        <label>1</label>
    </ligand>
</feature>
<dbReference type="Pfam" id="PF18938">
    <property type="entry name" value="aRib"/>
    <property type="match status" value="1"/>
</dbReference>
<dbReference type="Pfam" id="PF20164">
    <property type="entry name" value="GspA_SrpA_N"/>
    <property type="match status" value="1"/>
</dbReference>
<dbReference type="InterPro" id="IPR044024">
    <property type="entry name" value="aRib"/>
</dbReference>
<accession>A0A6I8WFK9</accession>
<dbReference type="PDB" id="6EFF">
    <property type="method" value="X-ray"/>
    <property type="resolution" value="1.60 A"/>
    <property type="chains" value="A/B/C/D=1-210"/>
</dbReference>
<feature type="domain" description="SrpA-like SigLec-like" evidence="3">
    <location>
        <begin position="6"/>
        <end position="113"/>
    </location>
</feature>
<evidence type="ECO:0000313" key="4">
    <source>
        <dbReference type="PDB" id="6EFF"/>
    </source>
</evidence>
<feature type="binding site" evidence="5">
    <location>
        <position position="196"/>
    </location>
    <ligand>
        <name>Ca(2+)</name>
        <dbReference type="ChEBI" id="CHEBI:29108"/>
        <label>2</label>
    </ligand>
</feature>
<evidence type="ECO:0007829" key="5">
    <source>
        <dbReference type="PDB" id="6EFF"/>
    </source>
</evidence>
<dbReference type="SMR" id="A0A6I8WFK9"/>
<keyword evidence="5" id="KW-0002">3D-structure</keyword>
<sequence>GPGSNDTEAPQVKSGDYVVYRGESFEYYAEITDNSGQVNNVVVRNVELDKKTNMPYLTPDWLKYSTDNLGQPGNATVENPLRTKLYGNVPLDTVVGIYTRYIVATDPANNTTRMIQNPNRDGLERFVLTVKSQNEKYDPADPSVTYVNNLSNLSTSERDAVAAAVRAANPSLPSAAKITVSQNGTVTITYPDRSTDTIPANRVVKDLQIS</sequence>
<keyword evidence="5" id="KW-0479">Metal-binding</keyword>
<dbReference type="InterPro" id="IPR046785">
    <property type="entry name" value="SrpA-like_SigLec-like_dom"/>
</dbReference>
<feature type="domain" description="Atypical Rib" evidence="2">
    <location>
        <begin position="138"/>
        <end position="206"/>
    </location>
</feature>
<reference evidence="5" key="1">
    <citation type="journal article" date="2022" name="Nat. Commun.">
        <title>Origins of glycan selectivity in streptococcal Siglec-like adhesins suggest mechanisms of receptor adaptation.</title>
        <authorList>
            <person name="Bensing B.A."/>
            <person name="Stubbs H.E."/>
            <person name="Agarwal R."/>
            <person name="Yamakawa I."/>
            <person name="Luong K."/>
            <person name="Solakyildirim K."/>
            <person name="Yu H."/>
            <person name="Hadadianpour A."/>
            <person name="Castro M.A."/>
            <person name="Fialkowski K.P."/>
            <person name="Morrison K.M."/>
            <person name="Wawrzak Z."/>
            <person name="Chen X."/>
            <person name="Lebrilla C.B."/>
            <person name="Baudry J."/>
            <person name="Smith J.C."/>
            <person name="Sullam P.M."/>
            <person name="Iverson T.M."/>
        </authorList>
    </citation>
    <scope>X-RAY CRYSTALLOGRAPHY (1.60 ANGSTROMS) IN COMPLEX WITH CA(2+)</scope>
</reference>
<evidence type="ECO:0000259" key="2">
    <source>
        <dbReference type="Pfam" id="PF18938"/>
    </source>
</evidence>
<proteinExistence type="evidence at protein level"/>
<protein>
    <submittedName>
        <fullName evidence="4">NCTC10712 Siglec</fullName>
    </submittedName>
</protein>
<feature type="binding site" evidence="5">
    <location>
        <position position="6"/>
    </location>
    <ligand>
        <name>Ca(2+)</name>
        <dbReference type="ChEBI" id="CHEBI:29108"/>
        <label>1</label>
    </ligand>
</feature>
<dbReference type="Gene3D" id="2.60.40.4140">
    <property type="match status" value="1"/>
</dbReference>
<keyword evidence="1" id="KW-0732">Signal</keyword>
<evidence type="ECO:0000256" key="1">
    <source>
        <dbReference type="ARBA" id="ARBA00022729"/>
    </source>
</evidence>
<feature type="binding site" evidence="5">
    <location>
        <position position="134"/>
    </location>
    <ligand>
        <name>Ca(2+)</name>
        <dbReference type="ChEBI" id="CHEBI:29108"/>
        <label>2</label>
    </ligand>
</feature>
<feature type="binding site" evidence="5">
    <location>
        <position position="8"/>
    </location>
    <ligand>
        <name>Ca(2+)</name>
        <dbReference type="ChEBI" id="CHEBI:29108"/>
        <label>1</label>
    </ligand>
</feature>
<dbReference type="UniLectin" id="A0A6I8WFK9"/>